<keyword evidence="3" id="KW-1185">Reference proteome</keyword>
<protein>
    <recommendedName>
        <fullName evidence="4">Pentatricopeptide repeat-containing protein</fullName>
    </recommendedName>
</protein>
<evidence type="ECO:0008006" key="4">
    <source>
        <dbReference type="Google" id="ProtNLM"/>
    </source>
</evidence>
<keyword evidence="1" id="KW-0677">Repeat</keyword>
<sequence length="89" mass="10047">MVYSGEKLDEFTFSMIIKASPSVCGSSRVMLPRLLGRMTHAQMMQLDVEPDEVLYTALVDLYVKSENVQYATTVFEMILEKNVVCSTDT</sequence>
<gene>
    <name evidence="2" type="ORF">V6N12_070882</name>
</gene>
<dbReference type="Gene3D" id="1.25.40.10">
    <property type="entry name" value="Tetratricopeptide repeat domain"/>
    <property type="match status" value="1"/>
</dbReference>
<name>A0ABR2FID3_9ROSI</name>
<dbReference type="InterPro" id="IPR011990">
    <property type="entry name" value="TPR-like_helical_dom_sf"/>
</dbReference>
<dbReference type="NCBIfam" id="TIGR00756">
    <property type="entry name" value="PPR"/>
    <property type="match status" value="1"/>
</dbReference>
<proteinExistence type="predicted"/>
<reference evidence="2 3" key="1">
    <citation type="journal article" date="2024" name="G3 (Bethesda)">
        <title>Genome assembly of Hibiscus sabdariffa L. provides insights into metabolisms of medicinal natural products.</title>
        <authorList>
            <person name="Kim T."/>
        </authorList>
    </citation>
    <scope>NUCLEOTIDE SEQUENCE [LARGE SCALE GENOMIC DNA]</scope>
    <source>
        <strain evidence="2">TK-2024</strain>
        <tissue evidence="2">Old leaves</tissue>
    </source>
</reference>
<dbReference type="EMBL" id="JBBPBM010000006">
    <property type="protein sequence ID" value="KAK8580621.1"/>
    <property type="molecule type" value="Genomic_DNA"/>
</dbReference>
<dbReference type="Proteomes" id="UP001472677">
    <property type="component" value="Unassembled WGS sequence"/>
</dbReference>
<organism evidence="2 3">
    <name type="scientific">Hibiscus sabdariffa</name>
    <name type="common">roselle</name>
    <dbReference type="NCBI Taxonomy" id="183260"/>
    <lineage>
        <taxon>Eukaryota</taxon>
        <taxon>Viridiplantae</taxon>
        <taxon>Streptophyta</taxon>
        <taxon>Embryophyta</taxon>
        <taxon>Tracheophyta</taxon>
        <taxon>Spermatophyta</taxon>
        <taxon>Magnoliopsida</taxon>
        <taxon>eudicotyledons</taxon>
        <taxon>Gunneridae</taxon>
        <taxon>Pentapetalae</taxon>
        <taxon>rosids</taxon>
        <taxon>malvids</taxon>
        <taxon>Malvales</taxon>
        <taxon>Malvaceae</taxon>
        <taxon>Malvoideae</taxon>
        <taxon>Hibiscus</taxon>
    </lineage>
</organism>
<accession>A0ABR2FID3</accession>
<dbReference type="InterPro" id="IPR002885">
    <property type="entry name" value="PPR_rpt"/>
</dbReference>
<evidence type="ECO:0000313" key="2">
    <source>
        <dbReference type="EMBL" id="KAK8580621.1"/>
    </source>
</evidence>
<evidence type="ECO:0000256" key="1">
    <source>
        <dbReference type="ARBA" id="ARBA00022737"/>
    </source>
</evidence>
<evidence type="ECO:0000313" key="3">
    <source>
        <dbReference type="Proteomes" id="UP001472677"/>
    </source>
</evidence>
<comment type="caution">
    <text evidence="2">The sequence shown here is derived from an EMBL/GenBank/DDBJ whole genome shotgun (WGS) entry which is preliminary data.</text>
</comment>